<evidence type="ECO:0000313" key="1">
    <source>
        <dbReference type="EMBL" id="KKL55520.1"/>
    </source>
</evidence>
<reference evidence="1" key="1">
    <citation type="journal article" date="2015" name="Nature">
        <title>Complex archaea that bridge the gap between prokaryotes and eukaryotes.</title>
        <authorList>
            <person name="Spang A."/>
            <person name="Saw J.H."/>
            <person name="Jorgensen S.L."/>
            <person name="Zaremba-Niedzwiedzka K."/>
            <person name="Martijn J."/>
            <person name="Lind A.E."/>
            <person name="van Eijk R."/>
            <person name="Schleper C."/>
            <person name="Guy L."/>
            <person name="Ettema T.J."/>
        </authorList>
    </citation>
    <scope>NUCLEOTIDE SEQUENCE</scope>
</reference>
<organism evidence="1">
    <name type="scientific">marine sediment metagenome</name>
    <dbReference type="NCBI Taxonomy" id="412755"/>
    <lineage>
        <taxon>unclassified sequences</taxon>
        <taxon>metagenomes</taxon>
        <taxon>ecological metagenomes</taxon>
    </lineage>
</organism>
<dbReference type="AlphaFoldDB" id="A0A0F9FE10"/>
<name>A0A0F9FE10_9ZZZZ</name>
<sequence length="21" mass="2502">MDPNPTRGCFSFQQKLYKVKN</sequence>
<accession>A0A0F9FE10</accession>
<feature type="non-terminal residue" evidence="1">
    <location>
        <position position="21"/>
    </location>
</feature>
<proteinExistence type="predicted"/>
<protein>
    <submittedName>
        <fullName evidence="1">Uncharacterized protein</fullName>
    </submittedName>
</protein>
<comment type="caution">
    <text evidence="1">The sequence shown here is derived from an EMBL/GenBank/DDBJ whole genome shotgun (WGS) entry which is preliminary data.</text>
</comment>
<dbReference type="EMBL" id="LAZR01030812">
    <property type="protein sequence ID" value="KKL55520.1"/>
    <property type="molecule type" value="Genomic_DNA"/>
</dbReference>
<gene>
    <name evidence="1" type="ORF">LCGC14_2254640</name>
</gene>